<dbReference type="InterPro" id="IPR003029">
    <property type="entry name" value="S1_domain"/>
</dbReference>
<dbReference type="GO" id="GO:0005829">
    <property type="term" value="C:cytosol"/>
    <property type="evidence" value="ECO:0007669"/>
    <property type="project" value="TreeGrafter"/>
</dbReference>
<accession>A0A3N4Z7S9</accession>
<proteinExistence type="predicted"/>
<dbReference type="InterPro" id="IPR012340">
    <property type="entry name" value="NA-bd_OB-fold"/>
</dbReference>
<dbReference type="Pfam" id="PF00773">
    <property type="entry name" value="RNB"/>
    <property type="match status" value="1"/>
</dbReference>
<dbReference type="AlphaFoldDB" id="A0A3N4Z7S9"/>
<evidence type="ECO:0000259" key="2">
    <source>
        <dbReference type="PROSITE" id="PS50126"/>
    </source>
</evidence>
<protein>
    <submittedName>
        <fullName evidence="3">Exoribonuclease R</fullName>
    </submittedName>
</protein>
<dbReference type="InterPro" id="IPR040596">
    <property type="entry name" value="RNase_II_C_S1"/>
</dbReference>
<dbReference type="OrthoDB" id="5800376at2"/>
<dbReference type="PROSITE" id="PS50126">
    <property type="entry name" value="S1"/>
    <property type="match status" value="1"/>
</dbReference>
<evidence type="ECO:0000313" key="3">
    <source>
        <dbReference type="EMBL" id="RPF27260.1"/>
    </source>
</evidence>
<dbReference type="PANTHER" id="PTHR23355:SF9">
    <property type="entry name" value="DIS3-LIKE EXONUCLEASE 2"/>
    <property type="match status" value="1"/>
</dbReference>
<dbReference type="PANTHER" id="PTHR23355">
    <property type="entry name" value="RIBONUCLEASE"/>
    <property type="match status" value="1"/>
</dbReference>
<comment type="caution">
    <text evidence="3">The sequence shown here is derived from an EMBL/GenBank/DDBJ whole genome shotgun (WGS) entry which is preliminary data.</text>
</comment>
<dbReference type="RefSeq" id="WP_123916685.1">
    <property type="nucleotide sequence ID" value="NZ_RKRA01000001.1"/>
</dbReference>
<dbReference type="InterPro" id="IPR001900">
    <property type="entry name" value="RNase_II/R"/>
</dbReference>
<sequence length="528" mass="55360">MVSRYLRLDAAPPEEVLRALSSLREELGISPDFPPEVMAEAEAVAGGSEEGAVPGSAARGAAPPEVATVDATDIPFVTVDPPGSRDLDQALHLEADGDGLRVRYAIAAVSTFVAPGGAIDREAHARGVTVYGPDGSYALHPPQLGAGVASLLEGQNRPAYLWHLRVDATGALVDARVELAVVRSRAQLTYEEVQAAHDGRAPLPHGVPADLPRLLRRFGELRVEQERARGGISLDIPEQSVVRNEHGFVLSYRATLPVEEWNAQVSLLTGIAAASMMREAGVGILRTLPESDPRDVARLRRTARALGVEWPASTPYPELVRSLDSAVPAHAAFLNEATTLFRGAGYLAFGVGESAGDAGGGEAGGGQAGGGQAGGGVGAEPTNTRHAAIAAEYAHVTAPLRRLVDRYGLAVCLAHCSGKPVPPWVLDALPGLPATMSGATRRAGAYERGAVDALEALVLQGREGEEFTGVVTESDGDDADRRERGTVELREVAVKGRVEGSSLPVGEEVRVRLVEADVPGRKVLFSLL</sequence>
<feature type="region of interest" description="Disordered" evidence="1">
    <location>
        <begin position="359"/>
        <end position="378"/>
    </location>
</feature>
<dbReference type="SUPFAM" id="SSF50249">
    <property type="entry name" value="Nucleic acid-binding proteins"/>
    <property type="match status" value="1"/>
</dbReference>
<organism evidence="3 4">
    <name type="scientific">Georgenia muralis</name>
    <dbReference type="NCBI Taxonomy" id="154117"/>
    <lineage>
        <taxon>Bacteria</taxon>
        <taxon>Bacillati</taxon>
        <taxon>Actinomycetota</taxon>
        <taxon>Actinomycetes</taxon>
        <taxon>Micrococcales</taxon>
        <taxon>Bogoriellaceae</taxon>
        <taxon>Georgenia</taxon>
    </lineage>
</organism>
<feature type="domain" description="S1 motif" evidence="2">
    <location>
        <begin position="444"/>
        <end position="528"/>
    </location>
</feature>
<dbReference type="InterPro" id="IPR050180">
    <property type="entry name" value="RNR_Ribonuclease"/>
</dbReference>
<evidence type="ECO:0000256" key="1">
    <source>
        <dbReference type="SAM" id="MobiDB-lite"/>
    </source>
</evidence>
<evidence type="ECO:0000313" key="4">
    <source>
        <dbReference type="Proteomes" id="UP000280726"/>
    </source>
</evidence>
<dbReference type="GO" id="GO:0003723">
    <property type="term" value="F:RNA binding"/>
    <property type="evidence" value="ECO:0007669"/>
    <property type="project" value="InterPro"/>
</dbReference>
<dbReference type="GO" id="GO:0006402">
    <property type="term" value="P:mRNA catabolic process"/>
    <property type="evidence" value="ECO:0007669"/>
    <property type="project" value="TreeGrafter"/>
</dbReference>
<dbReference type="Proteomes" id="UP000280726">
    <property type="component" value="Unassembled WGS sequence"/>
</dbReference>
<gene>
    <name evidence="3" type="ORF">EDD32_1731</name>
</gene>
<dbReference type="EMBL" id="RKRA01000001">
    <property type="protein sequence ID" value="RPF27260.1"/>
    <property type="molecule type" value="Genomic_DNA"/>
</dbReference>
<reference evidence="3 4" key="1">
    <citation type="submission" date="2018-11" db="EMBL/GenBank/DDBJ databases">
        <title>Sequencing the genomes of 1000 actinobacteria strains.</title>
        <authorList>
            <person name="Klenk H.-P."/>
        </authorList>
    </citation>
    <scope>NUCLEOTIDE SEQUENCE [LARGE SCALE GENOMIC DNA]</scope>
    <source>
        <strain evidence="3 4">DSM 14418</strain>
    </source>
</reference>
<keyword evidence="4" id="KW-1185">Reference proteome</keyword>
<dbReference type="GO" id="GO:0004540">
    <property type="term" value="F:RNA nuclease activity"/>
    <property type="evidence" value="ECO:0007669"/>
    <property type="project" value="InterPro"/>
</dbReference>
<name>A0A3N4Z7S9_9MICO</name>
<dbReference type="Pfam" id="PF18614">
    <property type="entry name" value="RNase_II_C_S1"/>
    <property type="match status" value="1"/>
</dbReference>
<dbReference type="SMART" id="SM00955">
    <property type="entry name" value="RNB"/>
    <property type="match status" value="1"/>
</dbReference>